<sequence length="119" mass="13707">MESPEEKLKMVSSKGLKAVFESCLNWVATSPVHSVHLAQNNHSVHRGVSTLPRLPVDVMFGSALRNEDVQTYDEYVKSLQKDLREAVHRVTLRMHREGRQRGIIKDLRVPLWRPWPLGK</sequence>
<keyword evidence="2" id="KW-1185">Reference proteome</keyword>
<reference evidence="1 2" key="1">
    <citation type="submission" date="2023-09" db="EMBL/GenBank/DDBJ databases">
        <authorList>
            <person name="Wang M."/>
        </authorList>
    </citation>
    <scope>NUCLEOTIDE SEQUENCE [LARGE SCALE GENOMIC DNA]</scope>
    <source>
        <strain evidence="1">GT-2023</strain>
        <tissue evidence="1">Liver</tissue>
    </source>
</reference>
<dbReference type="EMBL" id="JAYMGO010000015">
    <property type="protein sequence ID" value="KAL1260131.1"/>
    <property type="molecule type" value="Genomic_DNA"/>
</dbReference>
<evidence type="ECO:0000313" key="2">
    <source>
        <dbReference type="Proteomes" id="UP001558613"/>
    </source>
</evidence>
<protein>
    <submittedName>
        <fullName evidence="1">Uncharacterized protein</fullName>
    </submittedName>
</protein>
<evidence type="ECO:0000313" key="1">
    <source>
        <dbReference type="EMBL" id="KAL1260131.1"/>
    </source>
</evidence>
<accession>A0ABR3M740</accession>
<proteinExistence type="predicted"/>
<comment type="caution">
    <text evidence="1">The sequence shown here is derived from an EMBL/GenBank/DDBJ whole genome shotgun (WGS) entry which is preliminary data.</text>
</comment>
<gene>
    <name evidence="1" type="ORF">QQF64_007958</name>
</gene>
<organism evidence="1 2">
    <name type="scientific">Cirrhinus molitorella</name>
    <name type="common">mud carp</name>
    <dbReference type="NCBI Taxonomy" id="172907"/>
    <lineage>
        <taxon>Eukaryota</taxon>
        <taxon>Metazoa</taxon>
        <taxon>Chordata</taxon>
        <taxon>Craniata</taxon>
        <taxon>Vertebrata</taxon>
        <taxon>Euteleostomi</taxon>
        <taxon>Actinopterygii</taxon>
        <taxon>Neopterygii</taxon>
        <taxon>Teleostei</taxon>
        <taxon>Ostariophysi</taxon>
        <taxon>Cypriniformes</taxon>
        <taxon>Cyprinidae</taxon>
        <taxon>Labeoninae</taxon>
        <taxon>Labeonini</taxon>
        <taxon>Cirrhinus</taxon>
    </lineage>
</organism>
<name>A0ABR3M740_9TELE</name>
<dbReference type="Proteomes" id="UP001558613">
    <property type="component" value="Unassembled WGS sequence"/>
</dbReference>